<evidence type="ECO:0000256" key="2">
    <source>
        <dbReference type="ARBA" id="ARBA00008017"/>
    </source>
</evidence>
<evidence type="ECO:0000256" key="3">
    <source>
        <dbReference type="ARBA" id="ARBA00022448"/>
    </source>
</evidence>
<evidence type="ECO:0000256" key="9">
    <source>
        <dbReference type="PIRNR" id="PIRNR017209"/>
    </source>
</evidence>
<feature type="domain" description="Mechanosensitive ion channel MscS" evidence="12">
    <location>
        <begin position="660"/>
        <end position="717"/>
    </location>
</feature>
<evidence type="ECO:0000259" key="12">
    <source>
        <dbReference type="Pfam" id="PF00924"/>
    </source>
</evidence>
<dbReference type="InterPro" id="IPR016688">
    <property type="entry name" value="MscS-like_plants/fungi"/>
</dbReference>
<dbReference type="GO" id="GO:0006820">
    <property type="term" value="P:monoatomic anion transport"/>
    <property type="evidence" value="ECO:0007669"/>
    <property type="project" value="TreeGrafter"/>
</dbReference>
<feature type="compositionally biased region" description="Basic residues" evidence="10">
    <location>
        <begin position="165"/>
        <end position="177"/>
    </location>
</feature>
<dbReference type="Pfam" id="PF00924">
    <property type="entry name" value="MS_channel_2nd"/>
    <property type="match status" value="1"/>
</dbReference>
<dbReference type="EMBL" id="CAXHTB010000014">
    <property type="protein sequence ID" value="CAL0318930.1"/>
    <property type="molecule type" value="Genomic_DNA"/>
</dbReference>
<evidence type="ECO:0000256" key="10">
    <source>
        <dbReference type="SAM" id="MobiDB-lite"/>
    </source>
</evidence>
<keyword evidence="3" id="KW-0813">Transport</keyword>
<gene>
    <name evidence="13" type="ORF">LLUT_LOCUS19990</name>
</gene>
<evidence type="ECO:0000256" key="4">
    <source>
        <dbReference type="ARBA" id="ARBA00022692"/>
    </source>
</evidence>
<keyword evidence="8" id="KW-0407">Ion channel</keyword>
<evidence type="ECO:0000256" key="11">
    <source>
        <dbReference type="SAM" id="Phobius"/>
    </source>
</evidence>
<evidence type="ECO:0000256" key="8">
    <source>
        <dbReference type="ARBA" id="ARBA00023303"/>
    </source>
</evidence>
<feature type="region of interest" description="Disordered" evidence="10">
    <location>
        <begin position="1"/>
        <end position="28"/>
    </location>
</feature>
<keyword evidence="7 9" id="KW-0472">Membrane</keyword>
<feature type="compositionally biased region" description="Polar residues" evidence="10">
    <location>
        <begin position="19"/>
        <end position="28"/>
    </location>
</feature>
<feature type="transmembrane region" description="Helical" evidence="11">
    <location>
        <begin position="324"/>
        <end position="342"/>
    </location>
</feature>
<keyword evidence="14" id="KW-1185">Reference proteome</keyword>
<feature type="region of interest" description="Disordered" evidence="10">
    <location>
        <begin position="117"/>
        <end position="195"/>
    </location>
</feature>
<dbReference type="SUPFAM" id="SSF50182">
    <property type="entry name" value="Sm-like ribonucleoproteins"/>
    <property type="match status" value="1"/>
</dbReference>
<evidence type="ECO:0000313" key="14">
    <source>
        <dbReference type="Proteomes" id="UP001497480"/>
    </source>
</evidence>
<comment type="similarity">
    <text evidence="2 9">Belongs to the MscS (TC 1.A.23) family.</text>
</comment>
<keyword evidence="5 11" id="KW-1133">Transmembrane helix</keyword>
<proteinExistence type="inferred from homology"/>
<feature type="compositionally biased region" description="Polar residues" evidence="10">
    <location>
        <begin position="133"/>
        <end position="146"/>
    </location>
</feature>
<feature type="transmembrane region" description="Helical" evidence="11">
    <location>
        <begin position="610"/>
        <end position="630"/>
    </location>
</feature>
<evidence type="ECO:0000313" key="13">
    <source>
        <dbReference type="EMBL" id="CAL0318930.1"/>
    </source>
</evidence>
<dbReference type="GO" id="GO:0005886">
    <property type="term" value="C:plasma membrane"/>
    <property type="evidence" value="ECO:0007669"/>
    <property type="project" value="UniProtKB-UniRule"/>
</dbReference>
<dbReference type="GO" id="GO:0008381">
    <property type="term" value="F:mechanosensitive monoatomic ion channel activity"/>
    <property type="evidence" value="ECO:0007669"/>
    <property type="project" value="TreeGrafter"/>
</dbReference>
<sequence length="843" mass="95890">MESLKKSLKPYGSHKSARSKISTGDGSQDSVFEELPILLAQQSCSIAIDNKNRKNKMMKDDNNDGNISGSDHDAPSQLIRRFLDKQKIMTSSVSSEMGVDMDLKMEGLPLQDSSISISISNSSTSNDPPPTSYKTPTGTPQYSQNRPPLPRHDKGTSNSNSALLRRTRTRTKNRSKSRLLDPEFSHPQHQYSNLLPKSSGQLFYSFLGTKRSDDDDDDDEDDPFSEEYLPDQYKNHTHFNLWLLLEWSSLICIIAALTANLCIPSWRDKNLWDLRLWKWELMILVLICGHLVSDWVIRIVVFCIERNFVLRKKVLYFVYGIRKAVQNCLWSGLVLIAWHSLFDKKTVSETKTDFLNHVTKALLCFLLAAIVWLLKTLLVKVLASSFHMSTYFDRIQESLFNQFIIETLSGTPTVKDDKLVSEVQKLQNAGVAIPPGLRASAFPKIKSEVLKSETSTNKVATDQDNGITIDHLHKLNPKNVSAWNMKRLINMVRNGALSTLDEQIPDDSTQGDDESIKHIKSENEAKAAAKKIFHNVASPGSRYIYLEDLMHFMQEDEAIKTMNLFEGASETSQISKSALKNWVVNAFREKRALALTLNDTKTAVMNLHRILNVVVAFAVVIIWLLIFKIASGQVIMFVMSQTLLSAFVFGSTCRAVFESVIFLFIMHPFDVGDRCEIDSAQLVVEEMNILTTIFLRDDNAKVMIPNNVLAMKAIYNFYRSPDMGDAIDFFIHVSTPVESIALLKQRIESYVNNKKEHWHPSPMIVIKDHESLNMIRVAIWLCHTMNFQDIGERFERRSLLIQETIKIFKDLDIQYRLLPLDINIRSMPTTAARLPPSWATITN</sequence>
<feature type="transmembrane region" description="Helical" evidence="11">
    <location>
        <begin position="241"/>
        <end position="261"/>
    </location>
</feature>
<comment type="caution">
    <text evidence="13">The sequence shown here is derived from an EMBL/GenBank/DDBJ whole genome shotgun (WGS) entry which is preliminary data.</text>
</comment>
<dbReference type="InterPro" id="IPR006685">
    <property type="entry name" value="MscS_channel_2nd"/>
</dbReference>
<dbReference type="FunFam" id="2.30.30.60:FF:000003">
    <property type="entry name" value="Predicted mechanosensitive ion channel"/>
    <property type="match status" value="1"/>
</dbReference>
<accession>A0AAV1XCG8</accession>
<dbReference type="PANTHER" id="PTHR31618">
    <property type="entry name" value="MECHANOSENSITIVE ION CHANNEL PROTEIN 5"/>
    <property type="match status" value="1"/>
</dbReference>
<feature type="transmembrane region" description="Helical" evidence="11">
    <location>
        <begin position="354"/>
        <end position="374"/>
    </location>
</feature>
<comment type="subcellular location">
    <subcellularLocation>
        <location evidence="1">Membrane</location>
        <topology evidence="1">Multi-pass membrane protein</topology>
    </subcellularLocation>
</comment>
<evidence type="ECO:0000256" key="5">
    <source>
        <dbReference type="ARBA" id="ARBA00022989"/>
    </source>
</evidence>
<keyword evidence="4 11" id="KW-0812">Transmembrane</keyword>
<feature type="region of interest" description="Disordered" evidence="10">
    <location>
        <begin position="50"/>
        <end position="75"/>
    </location>
</feature>
<organism evidence="13 14">
    <name type="scientific">Lupinus luteus</name>
    <name type="common">European yellow lupine</name>
    <dbReference type="NCBI Taxonomy" id="3873"/>
    <lineage>
        <taxon>Eukaryota</taxon>
        <taxon>Viridiplantae</taxon>
        <taxon>Streptophyta</taxon>
        <taxon>Embryophyta</taxon>
        <taxon>Tracheophyta</taxon>
        <taxon>Spermatophyta</taxon>
        <taxon>Magnoliopsida</taxon>
        <taxon>eudicotyledons</taxon>
        <taxon>Gunneridae</taxon>
        <taxon>Pentapetalae</taxon>
        <taxon>rosids</taxon>
        <taxon>fabids</taxon>
        <taxon>Fabales</taxon>
        <taxon>Fabaceae</taxon>
        <taxon>Papilionoideae</taxon>
        <taxon>50 kb inversion clade</taxon>
        <taxon>genistoids sensu lato</taxon>
        <taxon>core genistoids</taxon>
        <taxon>Genisteae</taxon>
        <taxon>Lupinus</taxon>
    </lineage>
</organism>
<dbReference type="Gene3D" id="2.30.30.60">
    <property type="match status" value="1"/>
</dbReference>
<evidence type="ECO:0000256" key="7">
    <source>
        <dbReference type="ARBA" id="ARBA00023136"/>
    </source>
</evidence>
<feature type="transmembrane region" description="Helical" evidence="11">
    <location>
        <begin position="642"/>
        <end position="665"/>
    </location>
</feature>
<dbReference type="InterPro" id="IPR010920">
    <property type="entry name" value="LSM_dom_sf"/>
</dbReference>
<feature type="compositionally biased region" description="Low complexity" evidence="10">
    <location>
        <begin position="117"/>
        <end position="126"/>
    </location>
</feature>
<keyword evidence="6" id="KW-0406">Ion transport</keyword>
<evidence type="ECO:0000256" key="1">
    <source>
        <dbReference type="ARBA" id="ARBA00004141"/>
    </source>
</evidence>
<dbReference type="AlphaFoldDB" id="A0AAV1XCG8"/>
<dbReference type="Proteomes" id="UP001497480">
    <property type="component" value="Unassembled WGS sequence"/>
</dbReference>
<name>A0AAV1XCG8_LUPLU</name>
<dbReference type="PIRSF" id="PIRSF017209">
    <property type="entry name" value="Memb_At2g17000_prd"/>
    <property type="match status" value="1"/>
</dbReference>
<dbReference type="GO" id="GO:0050982">
    <property type="term" value="P:detection of mechanical stimulus"/>
    <property type="evidence" value="ECO:0007669"/>
    <property type="project" value="UniProtKB-ARBA"/>
</dbReference>
<feature type="transmembrane region" description="Helical" evidence="11">
    <location>
        <begin position="281"/>
        <end position="304"/>
    </location>
</feature>
<evidence type="ECO:0000256" key="6">
    <source>
        <dbReference type="ARBA" id="ARBA00023065"/>
    </source>
</evidence>
<dbReference type="InterPro" id="IPR023408">
    <property type="entry name" value="MscS_beta-dom_sf"/>
</dbReference>
<reference evidence="13 14" key="1">
    <citation type="submission" date="2024-03" db="EMBL/GenBank/DDBJ databases">
        <authorList>
            <person name="Martinez-Hernandez J."/>
        </authorList>
    </citation>
    <scope>NUCLEOTIDE SEQUENCE [LARGE SCALE GENOMIC DNA]</scope>
</reference>
<dbReference type="PANTHER" id="PTHR31618:SF1">
    <property type="entry name" value="EF-HAND DOMAIN-CONTAINING PROTEIN"/>
    <property type="match status" value="1"/>
</dbReference>
<protein>
    <recommendedName>
        <fullName evidence="9">Mechanosensitive ion channel protein</fullName>
    </recommendedName>
</protein>